<keyword evidence="2" id="KW-1185">Reference proteome</keyword>
<organism evidence="1 2">
    <name type="scientific">Engystomops pustulosus</name>
    <name type="common">Tungara frog</name>
    <name type="synonym">Physalaemus pustulosus</name>
    <dbReference type="NCBI Taxonomy" id="76066"/>
    <lineage>
        <taxon>Eukaryota</taxon>
        <taxon>Metazoa</taxon>
        <taxon>Chordata</taxon>
        <taxon>Craniata</taxon>
        <taxon>Vertebrata</taxon>
        <taxon>Euteleostomi</taxon>
        <taxon>Amphibia</taxon>
        <taxon>Batrachia</taxon>
        <taxon>Anura</taxon>
        <taxon>Neobatrachia</taxon>
        <taxon>Hyloidea</taxon>
        <taxon>Leptodactylidae</taxon>
        <taxon>Leiuperinae</taxon>
        <taxon>Engystomops</taxon>
    </lineage>
</organism>
<reference evidence="1" key="1">
    <citation type="thesis" date="2020" institute="ProQuest LLC" country="789 East Eisenhower Parkway, Ann Arbor, MI, USA">
        <title>Comparative Genomics and Chromosome Evolution.</title>
        <authorList>
            <person name="Mudd A.B."/>
        </authorList>
    </citation>
    <scope>NUCLEOTIDE SEQUENCE</scope>
    <source>
        <strain evidence="1">237g6f4</strain>
        <tissue evidence="1">Blood</tissue>
    </source>
</reference>
<proteinExistence type="predicted"/>
<dbReference type="EMBL" id="WNYA01023182">
    <property type="protein sequence ID" value="KAG8538203.1"/>
    <property type="molecule type" value="Genomic_DNA"/>
</dbReference>
<dbReference type="Proteomes" id="UP000824782">
    <property type="component" value="Unassembled WGS sequence"/>
</dbReference>
<evidence type="ECO:0000313" key="1">
    <source>
        <dbReference type="EMBL" id="KAG8538203.1"/>
    </source>
</evidence>
<gene>
    <name evidence="1" type="ORF">GDO81_023117</name>
</gene>
<evidence type="ECO:0000313" key="2">
    <source>
        <dbReference type="Proteomes" id="UP000824782"/>
    </source>
</evidence>
<comment type="caution">
    <text evidence="1">The sequence shown here is derived from an EMBL/GenBank/DDBJ whole genome shotgun (WGS) entry which is preliminary data.</text>
</comment>
<name>A0AAV6YQ80_ENGPU</name>
<protein>
    <submittedName>
        <fullName evidence="1">Uncharacterized protein</fullName>
    </submittedName>
</protein>
<sequence>MAVQVVRTTGEEPRVDDDAAGLQTYELWELSDVIWYPPIPGSCSGYAPHLPSRWSARCSRPPSCLSPSPSTTSGNCIPRVTASKRVAPARGPGLVPVGQQWRGRILLQILLLLRKRGLLRACLLLR</sequence>
<accession>A0AAV6YQ80</accession>
<dbReference type="AlphaFoldDB" id="A0AAV6YQ80"/>